<dbReference type="InterPro" id="IPR013087">
    <property type="entry name" value="Znf_C2H2_type"/>
</dbReference>
<organism evidence="8 9">
    <name type="scientific">Fusarium oxysporum f. sp. cubense</name>
    <dbReference type="NCBI Taxonomy" id="61366"/>
    <lineage>
        <taxon>Eukaryota</taxon>
        <taxon>Fungi</taxon>
        <taxon>Dikarya</taxon>
        <taxon>Ascomycota</taxon>
        <taxon>Pezizomycotina</taxon>
        <taxon>Sordariomycetes</taxon>
        <taxon>Hypocreomycetidae</taxon>
        <taxon>Hypocreales</taxon>
        <taxon>Nectriaceae</taxon>
        <taxon>Fusarium</taxon>
        <taxon>Fusarium oxysporum species complex</taxon>
    </lineage>
</organism>
<dbReference type="GO" id="GO:0045893">
    <property type="term" value="P:positive regulation of DNA-templated transcription"/>
    <property type="evidence" value="ECO:0007669"/>
    <property type="project" value="UniProtKB-ARBA"/>
</dbReference>
<dbReference type="EMBL" id="SRMI01000003">
    <property type="protein sequence ID" value="TVY73799.1"/>
    <property type="molecule type" value="Genomic_DNA"/>
</dbReference>
<reference evidence="8 9" key="1">
    <citation type="journal article" date="2019" name="Microbiol. Resour. Announc.">
        <title>High-quality draft genome sequence of Fusarium oxysporum f. sp. cubense strain 160527, a causal agent of Panama disease.</title>
        <authorList>
            <person name="Asai S."/>
            <person name="Ayukawa Y."/>
            <person name="Gan P."/>
            <person name="Masuda S."/>
            <person name="Komatsu K."/>
            <person name="Shirasu K."/>
            <person name="Arie T."/>
        </authorList>
    </citation>
    <scope>NUCLEOTIDE SEQUENCE [LARGE SCALE GENOMIC DNA]</scope>
    <source>
        <strain evidence="8 9">160527</strain>
    </source>
</reference>
<evidence type="ECO:0000313" key="9">
    <source>
        <dbReference type="Proteomes" id="UP000320707"/>
    </source>
</evidence>
<dbReference type="PROSITE" id="PS50157">
    <property type="entry name" value="ZINC_FINGER_C2H2_2"/>
    <property type="match status" value="2"/>
</dbReference>
<dbReference type="SUPFAM" id="SSF57667">
    <property type="entry name" value="beta-beta-alpha zinc fingers"/>
    <property type="match status" value="1"/>
</dbReference>
<evidence type="ECO:0000256" key="1">
    <source>
        <dbReference type="ARBA" id="ARBA00022723"/>
    </source>
</evidence>
<name>A0A559LHS5_FUSOC</name>
<evidence type="ECO:0000256" key="2">
    <source>
        <dbReference type="ARBA" id="ARBA00022737"/>
    </source>
</evidence>
<feature type="region of interest" description="Disordered" evidence="6">
    <location>
        <begin position="341"/>
        <end position="383"/>
    </location>
</feature>
<evidence type="ECO:0000259" key="7">
    <source>
        <dbReference type="PROSITE" id="PS50157"/>
    </source>
</evidence>
<keyword evidence="3 5" id="KW-0863">Zinc-finger</keyword>
<dbReference type="Gene3D" id="3.30.160.60">
    <property type="entry name" value="Classic Zinc Finger"/>
    <property type="match status" value="2"/>
</dbReference>
<evidence type="ECO:0000256" key="5">
    <source>
        <dbReference type="PROSITE-ProRule" id="PRU00042"/>
    </source>
</evidence>
<gene>
    <name evidence="8" type="primary">Zbtb8b-0</name>
    <name evidence="8" type="ORF">Focb16_v005891</name>
</gene>
<dbReference type="InterPro" id="IPR036236">
    <property type="entry name" value="Znf_C2H2_sf"/>
</dbReference>
<dbReference type="GO" id="GO:0005634">
    <property type="term" value="C:nucleus"/>
    <property type="evidence" value="ECO:0007669"/>
    <property type="project" value="TreeGrafter"/>
</dbReference>
<evidence type="ECO:0000256" key="3">
    <source>
        <dbReference type="ARBA" id="ARBA00022771"/>
    </source>
</evidence>
<dbReference type="SMART" id="SM00355">
    <property type="entry name" value="ZnF_C2H2"/>
    <property type="match status" value="2"/>
</dbReference>
<dbReference type="AlphaFoldDB" id="A0A559LHS5"/>
<dbReference type="PANTHER" id="PTHR24409">
    <property type="entry name" value="ZINC FINGER PROTEIN 142"/>
    <property type="match status" value="1"/>
</dbReference>
<evidence type="ECO:0000256" key="4">
    <source>
        <dbReference type="ARBA" id="ARBA00022833"/>
    </source>
</evidence>
<feature type="region of interest" description="Disordered" evidence="6">
    <location>
        <begin position="258"/>
        <end position="305"/>
    </location>
</feature>
<dbReference type="Pfam" id="PF00096">
    <property type="entry name" value="zf-C2H2"/>
    <property type="match status" value="1"/>
</dbReference>
<dbReference type="GO" id="GO:0000981">
    <property type="term" value="F:DNA-binding transcription factor activity, RNA polymerase II-specific"/>
    <property type="evidence" value="ECO:0007669"/>
    <property type="project" value="TreeGrafter"/>
</dbReference>
<feature type="domain" description="C2H2-type" evidence="7">
    <location>
        <begin position="233"/>
        <end position="262"/>
    </location>
</feature>
<feature type="domain" description="C2H2-type" evidence="7">
    <location>
        <begin position="205"/>
        <end position="232"/>
    </location>
</feature>
<proteinExistence type="predicted"/>
<comment type="caution">
    <text evidence="8">The sequence shown here is derived from an EMBL/GenBank/DDBJ whole genome shotgun (WGS) entry which is preliminary data.</text>
</comment>
<dbReference type="Proteomes" id="UP000320707">
    <property type="component" value="Unassembled WGS sequence"/>
</dbReference>
<keyword evidence="2" id="KW-0677">Repeat</keyword>
<keyword evidence="4" id="KW-0862">Zinc</keyword>
<dbReference type="GO" id="GO:0005694">
    <property type="term" value="C:chromosome"/>
    <property type="evidence" value="ECO:0007669"/>
    <property type="project" value="UniProtKB-ARBA"/>
</dbReference>
<keyword evidence="1" id="KW-0479">Metal-binding</keyword>
<dbReference type="GO" id="GO:0008270">
    <property type="term" value="F:zinc ion binding"/>
    <property type="evidence" value="ECO:0007669"/>
    <property type="project" value="UniProtKB-KW"/>
</dbReference>
<dbReference type="FunFam" id="3.30.160.60:FF:001732">
    <property type="entry name" value="Zgc:162936"/>
    <property type="match status" value="1"/>
</dbReference>
<sequence>MSPPSSNLETSIVHPIDLAYQYPGYKDHLQRISLNRWPATVLPHSLGETPLKRRDSSQNANWEAARAAITMPINGRHGEFICLYCQGRYPEDTIYERHVLDCFTDQNWYGDDNYQFLGQAAPERLVHADRTLSIPSPQFRTESPTLQDSVVSQSQLQFHYDHKPLSPRLGSGLIEPSTENDTAMQHALSPAEDIAATPIRINEEYPCPFCPLKAKKQAQYKTHLRTHTGERPFQCGREGCGKSFARLDSLKRHKKTCRNRKQEVLSLPQHPTGPPVSDTSNTIGKGPSEFSPQARASPDSKRRYLPKGSNLRVSLVRGEYDTKRIEDVIDVCLVPEPDCQEYKSSTDRTDDDDDVINADTDQQDQTNERPDASTNSGCGHAKTDDRTILGYENILSTALDRFIQQLTPLQSTNHQVQIRLNRILDYYLQRDIEHGQEAKSCDTGSHKDKQSHVEKRIGATTKNTISRGEDNDAQSKISKLKMILPELKEVDLSKIPEDEVDYVLDVLSAVKNCS</sequence>
<evidence type="ECO:0000256" key="6">
    <source>
        <dbReference type="SAM" id="MobiDB-lite"/>
    </source>
</evidence>
<protein>
    <submittedName>
        <fullName evidence="8">Zinc finger and BTB domain-containing protein 8B</fullName>
    </submittedName>
</protein>
<evidence type="ECO:0000313" key="8">
    <source>
        <dbReference type="EMBL" id="TVY73799.1"/>
    </source>
</evidence>
<dbReference type="PANTHER" id="PTHR24409:SF295">
    <property type="entry name" value="AZ2-RELATED"/>
    <property type="match status" value="1"/>
</dbReference>
<accession>A0A559LHS5</accession>
<dbReference type="GO" id="GO:0000977">
    <property type="term" value="F:RNA polymerase II transcription regulatory region sequence-specific DNA binding"/>
    <property type="evidence" value="ECO:0007669"/>
    <property type="project" value="TreeGrafter"/>
</dbReference>